<dbReference type="InterPro" id="IPR036640">
    <property type="entry name" value="ABC1_TM_sf"/>
</dbReference>
<dbReference type="InterPro" id="IPR017871">
    <property type="entry name" value="ABC_transporter-like_CS"/>
</dbReference>
<evidence type="ECO:0000256" key="10">
    <source>
        <dbReference type="SAM" id="MobiDB-lite"/>
    </source>
</evidence>
<dbReference type="PROSITE" id="PS00211">
    <property type="entry name" value="ABC_TRANSPORTER_1"/>
    <property type="match status" value="2"/>
</dbReference>
<comment type="caution">
    <text evidence="14">The sequence shown here is derived from an EMBL/GenBank/DDBJ whole genome shotgun (WGS) entry which is preliminary data.</text>
</comment>
<dbReference type="SUPFAM" id="SSF52540">
    <property type="entry name" value="P-loop containing nucleoside triphosphate hydrolases"/>
    <property type="match status" value="2"/>
</dbReference>
<evidence type="ECO:0000256" key="6">
    <source>
        <dbReference type="ARBA" id="ARBA00022840"/>
    </source>
</evidence>
<comment type="subcellular location">
    <subcellularLocation>
        <location evidence="1">Membrane</location>
        <topology evidence="1">Multi-pass membrane protein</topology>
    </subcellularLocation>
</comment>
<dbReference type="GO" id="GO:0140359">
    <property type="term" value="F:ABC-type transporter activity"/>
    <property type="evidence" value="ECO:0007669"/>
    <property type="project" value="InterPro"/>
</dbReference>
<keyword evidence="6" id="KW-0067">ATP-binding</keyword>
<dbReference type="CDD" id="cd03244">
    <property type="entry name" value="ABCC_MRP_domain2"/>
    <property type="match status" value="1"/>
</dbReference>
<gene>
    <name evidence="14" type="ORF">TWF694_007315</name>
</gene>
<protein>
    <recommendedName>
        <fullName evidence="16">ATP-dependent bile acid permease</fullName>
    </recommendedName>
</protein>
<proteinExistence type="predicted"/>
<feature type="compositionally biased region" description="Basic and acidic residues" evidence="10">
    <location>
        <begin position="454"/>
        <end position="464"/>
    </location>
</feature>
<reference evidence="14 15" key="1">
    <citation type="submission" date="2019-10" db="EMBL/GenBank/DDBJ databases">
        <authorList>
            <person name="Palmer J.M."/>
        </authorList>
    </citation>
    <scope>NUCLEOTIDE SEQUENCE [LARGE SCALE GENOMIC DNA]</scope>
    <source>
        <strain evidence="14 15">TWF694</strain>
    </source>
</reference>
<feature type="compositionally biased region" description="Low complexity" evidence="10">
    <location>
        <begin position="1572"/>
        <end position="1590"/>
    </location>
</feature>
<dbReference type="PROSITE" id="PS50893">
    <property type="entry name" value="ABC_TRANSPORTER_2"/>
    <property type="match status" value="2"/>
</dbReference>
<feature type="transmembrane region" description="Helical" evidence="11">
    <location>
        <begin position="47"/>
        <end position="70"/>
    </location>
</feature>
<dbReference type="Pfam" id="PF00005">
    <property type="entry name" value="ABC_tran"/>
    <property type="match status" value="2"/>
</dbReference>
<evidence type="ECO:0000256" key="5">
    <source>
        <dbReference type="ARBA" id="ARBA00022741"/>
    </source>
</evidence>
<dbReference type="GO" id="GO:0005524">
    <property type="term" value="F:ATP binding"/>
    <property type="evidence" value="ECO:0007669"/>
    <property type="project" value="UniProtKB-KW"/>
</dbReference>
<dbReference type="PROSITE" id="PS50929">
    <property type="entry name" value="ABC_TM1F"/>
    <property type="match status" value="2"/>
</dbReference>
<feature type="region of interest" description="Disordered" evidence="10">
    <location>
        <begin position="450"/>
        <end position="484"/>
    </location>
</feature>
<evidence type="ECO:0000256" key="3">
    <source>
        <dbReference type="ARBA" id="ARBA00022692"/>
    </source>
</evidence>
<feature type="compositionally biased region" description="Polar residues" evidence="10">
    <location>
        <begin position="1559"/>
        <end position="1571"/>
    </location>
</feature>
<dbReference type="InterPro" id="IPR050173">
    <property type="entry name" value="ABC_transporter_C-like"/>
</dbReference>
<keyword evidence="3 11" id="KW-0812">Transmembrane</keyword>
<evidence type="ECO:0000313" key="15">
    <source>
        <dbReference type="Proteomes" id="UP001365542"/>
    </source>
</evidence>
<accession>A0AAV9XKT2</accession>
<feature type="domain" description="ABC transmembrane type-1" evidence="13">
    <location>
        <begin position="1057"/>
        <end position="1387"/>
    </location>
</feature>
<feature type="compositionally biased region" description="Low complexity" evidence="10">
    <location>
        <begin position="95"/>
        <end position="113"/>
    </location>
</feature>
<feature type="transmembrane region" description="Helical" evidence="11">
    <location>
        <begin position="183"/>
        <end position="201"/>
    </location>
</feature>
<feature type="transmembrane region" description="Helical" evidence="11">
    <location>
        <begin position="1146"/>
        <end position="1166"/>
    </location>
</feature>
<dbReference type="Pfam" id="PF00664">
    <property type="entry name" value="ABC_membrane"/>
    <property type="match status" value="2"/>
</dbReference>
<evidence type="ECO:0000256" key="11">
    <source>
        <dbReference type="SAM" id="Phobius"/>
    </source>
</evidence>
<dbReference type="GO" id="GO:0000329">
    <property type="term" value="C:fungal-type vacuole membrane"/>
    <property type="evidence" value="ECO:0007669"/>
    <property type="project" value="TreeGrafter"/>
</dbReference>
<name>A0AAV9XKT2_9PEZI</name>
<feature type="region of interest" description="Disordered" evidence="10">
    <location>
        <begin position="1559"/>
        <end position="1590"/>
    </location>
</feature>
<dbReference type="InterPro" id="IPR003593">
    <property type="entry name" value="AAA+_ATPase"/>
</dbReference>
<evidence type="ECO:0000259" key="12">
    <source>
        <dbReference type="PROSITE" id="PS50893"/>
    </source>
</evidence>
<organism evidence="14 15">
    <name type="scientific">Orbilia ellipsospora</name>
    <dbReference type="NCBI Taxonomy" id="2528407"/>
    <lineage>
        <taxon>Eukaryota</taxon>
        <taxon>Fungi</taxon>
        <taxon>Dikarya</taxon>
        <taxon>Ascomycota</taxon>
        <taxon>Pezizomycotina</taxon>
        <taxon>Orbiliomycetes</taxon>
        <taxon>Orbiliales</taxon>
        <taxon>Orbiliaceae</taxon>
        <taxon>Orbilia</taxon>
    </lineage>
</organism>
<dbReference type="SMART" id="SM00382">
    <property type="entry name" value="AAA"/>
    <property type="match status" value="2"/>
</dbReference>
<keyword evidence="2" id="KW-0813">Transport</keyword>
<feature type="transmembrane region" description="Helical" evidence="11">
    <location>
        <begin position="1045"/>
        <end position="1065"/>
    </location>
</feature>
<feature type="transmembrane region" description="Helical" evidence="11">
    <location>
        <begin position="222"/>
        <end position="241"/>
    </location>
</feature>
<dbReference type="CDD" id="cd18596">
    <property type="entry name" value="ABC_6TM_VMR1_D1_like"/>
    <property type="match status" value="1"/>
</dbReference>
<evidence type="ECO:0000256" key="8">
    <source>
        <dbReference type="ARBA" id="ARBA00023136"/>
    </source>
</evidence>
<keyword evidence="5" id="KW-0547">Nucleotide-binding</keyword>
<feature type="domain" description="ABC transporter" evidence="12">
    <location>
        <begin position="716"/>
        <end position="965"/>
    </location>
</feature>
<dbReference type="InterPro" id="IPR011527">
    <property type="entry name" value="ABC1_TM_dom"/>
</dbReference>
<feature type="transmembrane region" description="Helical" evidence="11">
    <location>
        <begin position="508"/>
        <end position="530"/>
    </location>
</feature>
<dbReference type="Proteomes" id="UP001365542">
    <property type="component" value="Unassembled WGS sequence"/>
</dbReference>
<dbReference type="InterPro" id="IPR003439">
    <property type="entry name" value="ABC_transporter-like_ATP-bd"/>
</dbReference>
<dbReference type="Gene3D" id="1.20.1560.10">
    <property type="entry name" value="ABC transporter type 1, transmembrane domain"/>
    <property type="match status" value="2"/>
</dbReference>
<evidence type="ECO:0000256" key="7">
    <source>
        <dbReference type="ARBA" id="ARBA00022989"/>
    </source>
</evidence>
<evidence type="ECO:0000313" key="14">
    <source>
        <dbReference type="EMBL" id="KAK6541507.1"/>
    </source>
</evidence>
<dbReference type="PANTHER" id="PTHR24223:SF353">
    <property type="entry name" value="ABC TRANSPORTER ATP-BINDING PROTEIN_PERMEASE VMR1-RELATED"/>
    <property type="match status" value="1"/>
</dbReference>
<feature type="transmembrane region" description="Helical" evidence="11">
    <location>
        <begin position="356"/>
        <end position="376"/>
    </location>
</feature>
<keyword evidence="7 11" id="KW-1133">Transmembrane helix</keyword>
<evidence type="ECO:0000256" key="9">
    <source>
        <dbReference type="ARBA" id="ARBA00023180"/>
    </source>
</evidence>
<dbReference type="EMBL" id="JAVHJO010000003">
    <property type="protein sequence ID" value="KAK6541507.1"/>
    <property type="molecule type" value="Genomic_DNA"/>
</dbReference>
<feature type="region of interest" description="Disordered" evidence="10">
    <location>
        <begin position="88"/>
        <end position="121"/>
    </location>
</feature>
<dbReference type="Gene3D" id="3.40.50.300">
    <property type="entry name" value="P-loop containing nucleotide triphosphate hydrolases"/>
    <property type="match status" value="2"/>
</dbReference>
<feature type="domain" description="ABC transmembrane type-1" evidence="13">
    <location>
        <begin position="360"/>
        <end position="679"/>
    </location>
</feature>
<evidence type="ECO:0000256" key="2">
    <source>
        <dbReference type="ARBA" id="ARBA00022448"/>
    </source>
</evidence>
<keyword evidence="4" id="KW-0677">Repeat</keyword>
<dbReference type="CDD" id="cd18604">
    <property type="entry name" value="ABC_6TM_VMR1_D2_like"/>
    <property type="match status" value="1"/>
</dbReference>
<evidence type="ECO:0008006" key="16">
    <source>
        <dbReference type="Google" id="ProtNLM"/>
    </source>
</evidence>
<feature type="transmembrane region" description="Helical" evidence="11">
    <location>
        <begin position="615"/>
        <end position="642"/>
    </location>
</feature>
<dbReference type="CDD" id="cd03250">
    <property type="entry name" value="ABCC_MRP_domain1"/>
    <property type="match status" value="1"/>
</dbReference>
<feature type="transmembrane region" description="Helical" evidence="11">
    <location>
        <begin position="536"/>
        <end position="555"/>
    </location>
</feature>
<evidence type="ECO:0000256" key="4">
    <source>
        <dbReference type="ARBA" id="ARBA00022737"/>
    </source>
</evidence>
<keyword evidence="9" id="KW-0325">Glycoprotein</keyword>
<dbReference type="PANTHER" id="PTHR24223">
    <property type="entry name" value="ATP-BINDING CASSETTE SUB-FAMILY C"/>
    <property type="match status" value="1"/>
</dbReference>
<feature type="transmembrane region" description="Helical" evidence="11">
    <location>
        <begin position="1339"/>
        <end position="1357"/>
    </location>
</feature>
<dbReference type="GO" id="GO:0016887">
    <property type="term" value="F:ATP hydrolysis activity"/>
    <property type="evidence" value="ECO:0007669"/>
    <property type="project" value="InterPro"/>
</dbReference>
<keyword evidence="8 11" id="KW-0472">Membrane</keyword>
<dbReference type="InterPro" id="IPR027417">
    <property type="entry name" value="P-loop_NTPase"/>
</dbReference>
<dbReference type="FunFam" id="3.40.50.300:FF:000825">
    <property type="entry name" value="ABC bile acid transporter"/>
    <property type="match status" value="1"/>
</dbReference>
<feature type="transmembrane region" description="Helical" evidence="11">
    <location>
        <begin position="1248"/>
        <end position="1268"/>
    </location>
</feature>
<feature type="transmembrane region" description="Helical" evidence="11">
    <location>
        <begin position="396"/>
        <end position="419"/>
    </location>
</feature>
<feature type="domain" description="ABC transporter" evidence="12">
    <location>
        <begin position="1427"/>
        <end position="1711"/>
    </location>
</feature>
<keyword evidence="15" id="KW-1185">Reference proteome</keyword>
<evidence type="ECO:0000259" key="13">
    <source>
        <dbReference type="PROSITE" id="PS50929"/>
    </source>
</evidence>
<sequence>MQRSYDSQIFVASASADNNNDRFLRCSTPLWEIDNFTTCFRKDYLQVLLPIIIVGTSLLILVLGSAAVYYQTWKEYLKRPLGRRRPSYRDEIDSDSSSSSDASDSSEELLGSDSENEFEGDTEDHLALTRTMSRASVQETKIDRPVGEVWWVALEEIAVMAQVGLHMTTFLNPTTDNWRFGKLPALVGVIVWGYTLILTTLRVTMPRAKRYPLPALWDHTAAIYLSQFVLYTVIFRTVLIYDRPSLNRAVVIAEFSIVSFLTMIAVTTRRGNKAVKQEIIDGLEPSHEPLASLLSLACYSWIDPLIWDGYRAPLDMKRVWNLRRDDFAITVLNSYRQTAKTVKLWWRLVKFFKMQLVAQFAWTIFYSTLVFAPTVLLRVILEYTDNPERYPRNVAWLYVVLLFVTGVIQTSGFGASLYIGRRICIRLRAVIIGEIYAKALRRKASAAERTLGQKNDKKKADQDKKKKKKGSDEEEAVPKKEEAKDDTQANVGAIINLMAVDSFKVAEICAYLHFLVAATPIQLFIAISLLYQVMGWSSIAGIGVLIALFPINYMVSRQFGVISNKIMAITDKRIQTTNEVLQNVRIIKYFAWEQRYAGVISEPRALELRQLRNRYILWGFAASLWYATPVVITFVSFLLYTTVEKKELRAPVAFTALSLFAVLRTPLDQFTDMLTNVLQSKVSIDRVQEFLDEEETEKYEQLKPTENADDPLAPLIGFKDGNFTWGGKSTLDKAEAASSFRLVNLNVEFVPGHLNVIAGPTGSGKTSLLMALLGEMTHVKGSVYLPGYHSRDDLYPDANGHTQSVAYCAQQAWLVNDTIKNNILFASKYDEERYRAVLFACSLERDLEILDKGDATEVGEKGISLSGGQKQRISLARALYSNAKHVLLDDCLSAVDSHTAKWIYDNCIMGPLMQYRTCILVTHNVALCIPRAKLVVVMKGGEITNQGTPEEVVASGALGKEGILKGLNSRNQSADVSRTGSSINLAKDVAVGENGAIDADGQVKSLTTTNGTAKADDVKQKKLDESSSNEESKSEGSVDWRVYKLYLMMMGGWFFWLVVVLALVLQQLGSLATSLWIRQWALQYQKEDTKMTVSTHHAHGSRLGSLGSSNFCSASGVCAWNFPVMSQPSNVSILGEEPENPSKVDVMYYLTVYALFGLLYSFTSLLREGVVFAGSLKASRRMHDRLLHSVLRAKFRFFDSTPLGRIINRFSKDLEAVDQEVAPVALGTIHSLAYVMTIIVLITAITPGFLIAGIAITTIYYLIGSFYLRASRDLKRLESVQRSPLYQHFGETLAGITTIRAYGDERRFVRDNLEKIDKHNRPFFYLWVANRWLAWRCDVAGSLVSFFAGVFVILSVGKIDAGLAGLSLTYAISFNDNVLWVVRLYAMNEQNMNSVERLKEYLEIEQEAVDIIPDSRPPQDWPKKGALSFNEYSTRYRSDLDLVLKEVSFDVKPCEKVGIVGRTGAGKSSLALALFRALEAEAGSIVIDDIDISKIGLKDLREGITMVPQDPTLFSGTIRSNLDPFGIHTDDEIFAALREVQLIGEHETPTQVKIIVSESQSEPATQNEEPISTSSTAVDSSPVSTSATAATTTQPVNKNVFLDLTSKVTESGNNLSQGQRQLLCLARALLRKPKIILMDEATASIDYATDAKIQETIRGWNSSSVMTIAHRLNTIVDYDRVLVLDHGRVKEYDHPWTLLQKEDGLFRDMCLNSGEMETLEKMAKEAWERKNPTLVDV</sequence>
<evidence type="ECO:0000256" key="1">
    <source>
        <dbReference type="ARBA" id="ARBA00004141"/>
    </source>
</evidence>
<dbReference type="SUPFAM" id="SSF90123">
    <property type="entry name" value="ABC transporter transmembrane region"/>
    <property type="match status" value="2"/>
</dbReference>